<dbReference type="OrthoDB" id="415411at2759"/>
<protein>
    <submittedName>
        <fullName evidence="1">Uncharacterized protein</fullName>
    </submittedName>
</protein>
<dbReference type="Proteomes" id="UP000270094">
    <property type="component" value="Unassembled WGS sequence"/>
</dbReference>
<dbReference type="AlphaFoldDB" id="A0A3P7K532"/>
<dbReference type="Pfam" id="PF01663">
    <property type="entry name" value="Phosphodiest"/>
    <property type="match status" value="1"/>
</dbReference>
<reference evidence="1 2" key="1">
    <citation type="submission" date="2018-11" db="EMBL/GenBank/DDBJ databases">
        <authorList>
            <consortium name="Pathogen Informatics"/>
        </authorList>
    </citation>
    <scope>NUCLEOTIDE SEQUENCE [LARGE SCALE GENOMIC DNA]</scope>
</reference>
<dbReference type="Gene3D" id="3.40.720.10">
    <property type="entry name" value="Alkaline Phosphatase, subunit A"/>
    <property type="match status" value="1"/>
</dbReference>
<evidence type="ECO:0000313" key="1">
    <source>
        <dbReference type="EMBL" id="VDM66365.1"/>
    </source>
</evidence>
<dbReference type="SUPFAM" id="SSF53649">
    <property type="entry name" value="Alkaline phosphatase-like"/>
    <property type="match status" value="1"/>
</dbReference>
<dbReference type="PANTHER" id="PTHR10151">
    <property type="entry name" value="ECTONUCLEOTIDE PYROPHOSPHATASE/PHOSPHODIESTERASE"/>
    <property type="match status" value="1"/>
</dbReference>
<dbReference type="GO" id="GO:0016529">
    <property type="term" value="C:sarcoplasmic reticulum"/>
    <property type="evidence" value="ECO:0007669"/>
    <property type="project" value="TreeGrafter"/>
</dbReference>
<accession>A0A3P7K532</accession>
<keyword evidence="2" id="KW-1185">Reference proteome</keyword>
<dbReference type="PANTHER" id="PTHR10151:SF114">
    <property type="entry name" value="ECTONUCLEOTIDE PYROPHOSPHATASE_PHOSPHODIESTERASE C27A7.3"/>
    <property type="match status" value="1"/>
</dbReference>
<evidence type="ECO:0000313" key="2">
    <source>
        <dbReference type="Proteomes" id="UP000270094"/>
    </source>
</evidence>
<dbReference type="InterPro" id="IPR002591">
    <property type="entry name" value="Phosphodiest/P_Trfase"/>
</dbReference>
<sequence>MDSNERPGLIMAYVTEPDRTGHKHKGPKQRDEIYELGDLQLERALIEVDNALSQFLKMLEKEGLWCCVNLVIVSDHGMAQIDTQVVLKKRLNITGMYIVPGLTAHIFKENSTMTIEEIESALTRKEEEGKKDLIRVFTNKTMPLRYYYSHSRRIGDLVLVSQPHVQVVM</sequence>
<dbReference type="GO" id="GO:0031674">
    <property type="term" value="C:I band"/>
    <property type="evidence" value="ECO:0007669"/>
    <property type="project" value="TreeGrafter"/>
</dbReference>
<proteinExistence type="predicted"/>
<gene>
    <name evidence="1" type="ORF">SVUK_LOCUS1363</name>
</gene>
<name>A0A3P7K532_STRVU</name>
<dbReference type="EMBL" id="UYYB01002662">
    <property type="protein sequence ID" value="VDM66365.1"/>
    <property type="molecule type" value="Genomic_DNA"/>
</dbReference>
<dbReference type="InterPro" id="IPR017850">
    <property type="entry name" value="Alkaline_phosphatase_core_sf"/>
</dbReference>
<dbReference type="GO" id="GO:0055120">
    <property type="term" value="C:striated muscle dense body"/>
    <property type="evidence" value="ECO:0007669"/>
    <property type="project" value="TreeGrafter"/>
</dbReference>
<organism evidence="1 2">
    <name type="scientific">Strongylus vulgaris</name>
    <name type="common">Blood worm</name>
    <dbReference type="NCBI Taxonomy" id="40348"/>
    <lineage>
        <taxon>Eukaryota</taxon>
        <taxon>Metazoa</taxon>
        <taxon>Ecdysozoa</taxon>
        <taxon>Nematoda</taxon>
        <taxon>Chromadorea</taxon>
        <taxon>Rhabditida</taxon>
        <taxon>Rhabditina</taxon>
        <taxon>Rhabditomorpha</taxon>
        <taxon>Strongyloidea</taxon>
        <taxon>Strongylidae</taxon>
        <taxon>Strongylus</taxon>
    </lineage>
</organism>